<keyword evidence="3" id="KW-0344">Guanine-nucleotide releasing factor</keyword>
<protein>
    <recommendedName>
        <fullName evidence="2">DENN domain-containing protein 11</fullName>
    </recommendedName>
    <alternativeName>
        <fullName evidence="4">Protein LCHN</fullName>
    </alternativeName>
</protein>
<evidence type="ECO:0000259" key="5">
    <source>
        <dbReference type="PROSITE" id="PS50211"/>
    </source>
</evidence>
<evidence type="ECO:0000313" key="7">
    <source>
        <dbReference type="Proteomes" id="UP000594262"/>
    </source>
</evidence>
<dbReference type="AlphaFoldDB" id="A0A7M6DK61"/>
<keyword evidence="7" id="KW-1185">Reference proteome</keyword>
<dbReference type="PANTHER" id="PTHR31017:SF2">
    <property type="entry name" value="DENN DOMAIN-CONTAINING PROTEIN 11"/>
    <property type="match status" value="1"/>
</dbReference>
<dbReference type="InterPro" id="IPR018626">
    <property type="entry name" value="LCHN/Anr2"/>
</dbReference>
<feature type="domain" description="UDENN" evidence="5">
    <location>
        <begin position="1"/>
        <end position="393"/>
    </location>
</feature>
<name>A0A7M6DK61_9CNID</name>
<dbReference type="Proteomes" id="UP000594262">
    <property type="component" value="Unplaced"/>
</dbReference>
<evidence type="ECO:0000256" key="1">
    <source>
        <dbReference type="ARBA" id="ARBA00007629"/>
    </source>
</evidence>
<dbReference type="PANTHER" id="PTHR31017">
    <property type="entry name" value="LATE SECRETORY PATHWAY PROTEIN AVL9-RELATED"/>
    <property type="match status" value="1"/>
</dbReference>
<evidence type="ECO:0000256" key="3">
    <source>
        <dbReference type="ARBA" id="ARBA00022658"/>
    </source>
</evidence>
<dbReference type="GeneID" id="136806824"/>
<dbReference type="RefSeq" id="XP_066919506.1">
    <property type="nucleotide sequence ID" value="XM_067063405.1"/>
</dbReference>
<dbReference type="GO" id="GO:0005737">
    <property type="term" value="C:cytoplasm"/>
    <property type="evidence" value="ECO:0007669"/>
    <property type="project" value="TreeGrafter"/>
</dbReference>
<dbReference type="EnsemblMetazoa" id="CLYHEMT013667.1">
    <property type="protein sequence ID" value="CLYHEMP013667.1"/>
    <property type="gene ID" value="CLYHEMG013667"/>
</dbReference>
<evidence type="ECO:0000313" key="6">
    <source>
        <dbReference type="EnsemblMetazoa" id="CLYHEMP013667.1"/>
    </source>
</evidence>
<sequence length="394" mass="45768">MDNLAYIEDSSTQSDDHQMELLEDFIIGLFVVVFDTKKGNLIEWQIPDEVDLTGVEFKALVSGSHTVEHDFVYFRHQQYYGLSTFALKTVDSEEERGARMKSVGIICAKYTSLHEHQEFLESQVQQHLDTPGNYKAMTQYYIKYRHCPLQNNAFLGTPRRMNTTDELNVMKISHPIGCFAQFIRFFGENIFALWKFLLLQKRILFFAPPPVGIQCYRVYCTGLLGSNVLGLLHSSVNHLLFYVSVCSLAPLNHLDSYVACTTETIFSTKRGCYDVFVNKQKIECFNSKFKKIKHINSADRARYKRLQKYSNEQLCVNEDITDDEKMYTRFFIEQNNRIFRCLTELSKQQDNRLTTQHIREMGLDPSGDETFLREFIDLYHLNIEYPGASCCGCC</sequence>
<dbReference type="Pfam" id="PF09804">
    <property type="entry name" value="DENND11"/>
    <property type="match status" value="1"/>
</dbReference>
<comment type="similarity">
    <text evidence="1">Belongs to the DENND11 family.</text>
</comment>
<organism evidence="6 7">
    <name type="scientific">Clytia hemisphaerica</name>
    <dbReference type="NCBI Taxonomy" id="252671"/>
    <lineage>
        <taxon>Eukaryota</taxon>
        <taxon>Metazoa</taxon>
        <taxon>Cnidaria</taxon>
        <taxon>Hydrozoa</taxon>
        <taxon>Hydroidolina</taxon>
        <taxon>Leptothecata</taxon>
        <taxon>Obeliida</taxon>
        <taxon>Clytiidae</taxon>
        <taxon>Clytia</taxon>
    </lineage>
</organism>
<evidence type="ECO:0000256" key="4">
    <source>
        <dbReference type="ARBA" id="ARBA00033400"/>
    </source>
</evidence>
<dbReference type="GO" id="GO:0005085">
    <property type="term" value="F:guanyl-nucleotide exchange factor activity"/>
    <property type="evidence" value="ECO:0007669"/>
    <property type="project" value="UniProtKB-KW"/>
</dbReference>
<accession>A0A7M6DK61</accession>
<dbReference type="PROSITE" id="PS50211">
    <property type="entry name" value="DENN"/>
    <property type="match status" value="1"/>
</dbReference>
<evidence type="ECO:0000256" key="2">
    <source>
        <dbReference type="ARBA" id="ARBA00015743"/>
    </source>
</evidence>
<dbReference type="InterPro" id="IPR037516">
    <property type="entry name" value="Tripartite_DENN"/>
</dbReference>
<dbReference type="InterPro" id="IPR051731">
    <property type="entry name" value="DENND11/AVL9_GEFs"/>
</dbReference>
<dbReference type="OrthoDB" id="2152680at2759"/>
<proteinExistence type="inferred from homology"/>
<reference evidence="6" key="1">
    <citation type="submission" date="2021-01" db="UniProtKB">
        <authorList>
            <consortium name="EnsemblMetazoa"/>
        </authorList>
    </citation>
    <scope>IDENTIFICATION</scope>
</reference>